<evidence type="ECO:0000313" key="1">
    <source>
        <dbReference type="EMBL" id="SVA68265.1"/>
    </source>
</evidence>
<gene>
    <name evidence="1" type="ORF">METZ01_LOCUS121119</name>
</gene>
<protein>
    <submittedName>
        <fullName evidence="1">Uncharacterized protein</fullName>
    </submittedName>
</protein>
<proteinExistence type="predicted"/>
<sequence length="35" mass="3995">VGRLDDEACLRSNRLNRGSRQPAIEHHAEYQFQGA</sequence>
<feature type="non-terminal residue" evidence="1">
    <location>
        <position position="1"/>
    </location>
</feature>
<reference evidence="1" key="1">
    <citation type="submission" date="2018-05" db="EMBL/GenBank/DDBJ databases">
        <authorList>
            <person name="Lanie J.A."/>
            <person name="Ng W.-L."/>
            <person name="Kazmierczak K.M."/>
            <person name="Andrzejewski T.M."/>
            <person name="Davidsen T.M."/>
            <person name="Wayne K.J."/>
            <person name="Tettelin H."/>
            <person name="Glass J.I."/>
            <person name="Rusch D."/>
            <person name="Podicherti R."/>
            <person name="Tsui H.-C.T."/>
            <person name="Winkler M.E."/>
        </authorList>
    </citation>
    <scope>NUCLEOTIDE SEQUENCE</scope>
</reference>
<dbReference type="EMBL" id="UINC01016389">
    <property type="protein sequence ID" value="SVA68265.1"/>
    <property type="molecule type" value="Genomic_DNA"/>
</dbReference>
<name>A0A381XU81_9ZZZZ</name>
<accession>A0A381XU81</accession>
<dbReference type="AlphaFoldDB" id="A0A381XU81"/>
<organism evidence="1">
    <name type="scientific">marine metagenome</name>
    <dbReference type="NCBI Taxonomy" id="408172"/>
    <lineage>
        <taxon>unclassified sequences</taxon>
        <taxon>metagenomes</taxon>
        <taxon>ecological metagenomes</taxon>
    </lineage>
</organism>